<dbReference type="Bgee" id="ENSELUG00000000668">
    <property type="expression patterns" value="Expressed in pharyngeal gill and 15 other cell types or tissues"/>
</dbReference>
<evidence type="ECO:0000256" key="4">
    <source>
        <dbReference type="ARBA" id="ARBA00022692"/>
    </source>
</evidence>
<evidence type="ECO:0000313" key="13">
    <source>
        <dbReference type="Ensembl" id="ENSELUP00000017791.1"/>
    </source>
</evidence>
<dbReference type="GeneID" id="105015422"/>
<keyword evidence="6 12" id="KW-1133">Transmembrane helix</keyword>
<feature type="region of interest" description="Disordered" evidence="11">
    <location>
        <begin position="226"/>
        <end position="245"/>
    </location>
</feature>
<feature type="coiled-coil region" evidence="10">
    <location>
        <begin position="116"/>
        <end position="200"/>
    </location>
</feature>
<feature type="region of interest" description="Disordered" evidence="11">
    <location>
        <begin position="333"/>
        <end position="419"/>
    </location>
</feature>
<feature type="compositionally biased region" description="Basic and acidic residues" evidence="11">
    <location>
        <begin position="377"/>
        <end position="419"/>
    </location>
</feature>
<organism evidence="13 14">
    <name type="scientific">Esox lucius</name>
    <name type="common">Northern pike</name>
    <dbReference type="NCBI Taxonomy" id="8010"/>
    <lineage>
        <taxon>Eukaryota</taxon>
        <taxon>Metazoa</taxon>
        <taxon>Chordata</taxon>
        <taxon>Craniata</taxon>
        <taxon>Vertebrata</taxon>
        <taxon>Euteleostomi</taxon>
        <taxon>Actinopterygii</taxon>
        <taxon>Neopterygii</taxon>
        <taxon>Teleostei</taxon>
        <taxon>Protacanthopterygii</taxon>
        <taxon>Esociformes</taxon>
        <taxon>Esocidae</taxon>
        <taxon>Esox</taxon>
    </lineage>
</organism>
<accession>A0A3P8YPJ2</accession>
<sequence length="419" mass="46738">MIGFGANRRGGRLPSFILIALMVIIAILSFNYWTVSNKHGRLLDELAEVQTQVKRTDAARSRLEKRNSELMVQVDTHRKQIDQKDGDNSMLEGKLQAREALFKKCTDEKMKVQGDITAQMAEIVRLKEQLKELKQEFMKQEDQMREVKKNNTNLEKKLEYESLQCGRQVAQLKEEYEDTKKTLEEEALKLRQSLLDSQKAGAAEGGTEAEQAGERHTVATLQRDTDLKDLGKPGSDAGMPGIEDSDLGKIDDVQFALKKPAITHNHIEIPDPGLREVGAGAGEGAGQGLSLDRPVLQIQDKALRLGMEGQPAAFQQQPPQPVADRPILFDEDNKAAVQADEFGEQKGQLGAPDSVMKADGVQIKMPPNPAQVPNPIEPRHARDPKPAEPPRHRQNDEDRDMQGDRAMDYGKRHQAIDIL</sequence>
<proteinExistence type="inferred from homology"/>
<keyword evidence="5" id="KW-0735">Signal-anchor</keyword>
<dbReference type="PANTHER" id="PTHR15896">
    <property type="entry name" value="GOLGI PHOSPHOPROTEIN 2/GP73-RELATED"/>
    <property type="match status" value="1"/>
</dbReference>
<comment type="subcellular location">
    <subcellularLocation>
        <location evidence="1">Membrane</location>
        <topology evidence="1">Single-pass type II membrane protein</topology>
    </subcellularLocation>
</comment>
<name>A0A3P8YPJ2_ESOLU</name>
<dbReference type="AlphaFoldDB" id="A0A3P8YPJ2"/>
<keyword evidence="4 12" id="KW-0812">Transmembrane</keyword>
<evidence type="ECO:0000256" key="3">
    <source>
        <dbReference type="ARBA" id="ARBA00016211"/>
    </source>
</evidence>
<evidence type="ECO:0000256" key="6">
    <source>
        <dbReference type="ARBA" id="ARBA00022989"/>
    </source>
</evidence>
<reference evidence="13" key="3">
    <citation type="submission" date="2025-08" db="UniProtKB">
        <authorList>
            <consortium name="Ensembl"/>
        </authorList>
    </citation>
    <scope>IDENTIFICATION</scope>
</reference>
<reference evidence="14" key="1">
    <citation type="journal article" date="2014" name="PLoS ONE">
        <title>The genome and linkage map of the northern pike (Esox lucius): conserved synteny revealed between the salmonid sister group and the Neoteleostei.</title>
        <authorList>
            <person name="Rondeau E.B."/>
            <person name="Minkley D.R."/>
            <person name="Leong J.S."/>
            <person name="Messmer A.M."/>
            <person name="Jantzen J.R."/>
            <person name="von Schalburg K.R."/>
            <person name="Lemon C."/>
            <person name="Bird N.H."/>
            <person name="Koop B.F."/>
        </authorList>
    </citation>
    <scope>NUCLEOTIDE SEQUENCE</scope>
</reference>
<evidence type="ECO:0000256" key="12">
    <source>
        <dbReference type="SAM" id="Phobius"/>
    </source>
</evidence>
<evidence type="ECO:0000256" key="5">
    <source>
        <dbReference type="ARBA" id="ARBA00022968"/>
    </source>
</evidence>
<dbReference type="GO" id="GO:0016020">
    <property type="term" value="C:membrane"/>
    <property type="evidence" value="ECO:0007669"/>
    <property type="project" value="UniProtKB-SubCell"/>
</dbReference>
<dbReference type="OrthoDB" id="10072022at2759"/>
<evidence type="ECO:0000256" key="9">
    <source>
        <dbReference type="ARBA" id="ARBA00030486"/>
    </source>
</evidence>
<keyword evidence="7 10" id="KW-0175">Coiled coil</keyword>
<feature type="compositionally biased region" description="Pro residues" evidence="11">
    <location>
        <begin position="366"/>
        <end position="376"/>
    </location>
</feature>
<dbReference type="KEGG" id="els:105015422"/>
<comment type="similarity">
    <text evidence="2">Belongs to the GOLM family.</text>
</comment>
<evidence type="ECO:0000256" key="2">
    <source>
        <dbReference type="ARBA" id="ARBA00007474"/>
    </source>
</evidence>
<evidence type="ECO:0000256" key="7">
    <source>
        <dbReference type="ARBA" id="ARBA00023054"/>
    </source>
</evidence>
<evidence type="ECO:0000256" key="8">
    <source>
        <dbReference type="ARBA" id="ARBA00023136"/>
    </source>
</evidence>
<keyword evidence="8 12" id="KW-0472">Membrane</keyword>
<dbReference type="CTD" id="113201"/>
<dbReference type="PRINTS" id="PR02084">
    <property type="entry name" value="GOLM1CASC4"/>
</dbReference>
<reference evidence="13" key="2">
    <citation type="submission" date="2020-02" db="EMBL/GenBank/DDBJ databases">
        <title>Esox lucius (northern pike) genome, fEsoLuc1, primary haplotype.</title>
        <authorList>
            <person name="Myers G."/>
            <person name="Karagic N."/>
            <person name="Meyer A."/>
            <person name="Pippel M."/>
            <person name="Reichard M."/>
            <person name="Winkler S."/>
            <person name="Tracey A."/>
            <person name="Sims Y."/>
            <person name="Howe K."/>
            <person name="Rhie A."/>
            <person name="Formenti G."/>
            <person name="Durbin R."/>
            <person name="Fedrigo O."/>
            <person name="Jarvis E.D."/>
        </authorList>
    </citation>
    <scope>NUCLEOTIDE SEQUENCE [LARGE SCALE GENOMIC DNA]</scope>
</reference>
<keyword evidence="14" id="KW-1185">Reference proteome</keyword>
<evidence type="ECO:0000256" key="10">
    <source>
        <dbReference type="SAM" id="Coils"/>
    </source>
</evidence>
<evidence type="ECO:0000313" key="14">
    <source>
        <dbReference type="Proteomes" id="UP000265140"/>
    </source>
</evidence>
<dbReference type="PANTHER" id="PTHR15896:SF7">
    <property type="entry name" value="PROTEIN GOLM2"/>
    <property type="match status" value="1"/>
</dbReference>
<dbReference type="GeneTree" id="ENSGT00530000063675"/>
<feature type="coiled-coil region" evidence="10">
    <location>
        <begin position="46"/>
        <end position="80"/>
    </location>
</feature>
<dbReference type="Gene3D" id="1.10.287.1490">
    <property type="match status" value="1"/>
</dbReference>
<evidence type="ECO:0000256" key="11">
    <source>
        <dbReference type="SAM" id="MobiDB-lite"/>
    </source>
</evidence>
<dbReference type="Ensembl" id="ENSELUT00000027494.3">
    <property type="protein sequence ID" value="ENSELUP00000017791.1"/>
    <property type="gene ID" value="ENSELUG00000000668.3"/>
</dbReference>
<dbReference type="InterPro" id="IPR026139">
    <property type="entry name" value="GOLM1/CASC4"/>
</dbReference>
<evidence type="ECO:0000256" key="1">
    <source>
        <dbReference type="ARBA" id="ARBA00004606"/>
    </source>
</evidence>
<protein>
    <recommendedName>
        <fullName evidence="3">Protein GOLM2</fullName>
    </recommendedName>
    <alternativeName>
        <fullName evidence="9">Golgi membrane protein 2</fullName>
    </alternativeName>
</protein>
<dbReference type="RefSeq" id="XP_010876880.1">
    <property type="nucleotide sequence ID" value="XM_010878578.3"/>
</dbReference>
<reference evidence="13" key="4">
    <citation type="submission" date="2025-09" db="UniProtKB">
        <authorList>
            <consortium name="Ensembl"/>
        </authorList>
    </citation>
    <scope>IDENTIFICATION</scope>
</reference>
<dbReference type="Proteomes" id="UP000265140">
    <property type="component" value="Chromosome 2"/>
</dbReference>
<feature type="transmembrane region" description="Helical" evidence="12">
    <location>
        <begin position="12"/>
        <end position="33"/>
    </location>
</feature>